<accession>A0ABZ2BEQ2</accession>
<feature type="region of interest" description="Disordered" evidence="1">
    <location>
        <begin position="1"/>
        <end position="26"/>
    </location>
</feature>
<evidence type="ECO:0000313" key="5">
    <source>
        <dbReference type="Proteomes" id="UP001432360"/>
    </source>
</evidence>
<name>A0ABZ2BEQ2_9HYPH</name>
<feature type="transmembrane region" description="Helical" evidence="2">
    <location>
        <begin position="212"/>
        <end position="231"/>
    </location>
</feature>
<dbReference type="GO" id="GO:0016787">
    <property type="term" value="F:hydrolase activity"/>
    <property type="evidence" value="ECO:0007669"/>
    <property type="project" value="UniProtKB-KW"/>
</dbReference>
<dbReference type="SUPFAM" id="SSF53955">
    <property type="entry name" value="Lysozyme-like"/>
    <property type="match status" value="1"/>
</dbReference>
<sequence length="249" mass="26488">MSDRFDECHPITAGHEGGWSDHKDDPGGKTMYGVTETRWHEYQDKMKMKRTPVRNITKAQALKFYRSEFWEACGASNLFAGVDLAVYDASVNSGVSRGRKWLLASVGSNDHSETVKRICRARLSFMQSLTIWKTFGKGWGRRVADIEVKGVAMALAAMGATESRIKAEAAKEAHAAKQSAAAASSKAKTAAGGAAASSGAPLVAPAAADTTALLLFGALFLFLAIGAVVMITRKRAADARAEAYGKAAA</sequence>
<proteinExistence type="predicted"/>
<protein>
    <submittedName>
        <fullName evidence="4">Glycosyl hydrolase 108 family protein</fullName>
    </submittedName>
</protein>
<keyword evidence="4" id="KW-0378">Hydrolase</keyword>
<evidence type="ECO:0000256" key="2">
    <source>
        <dbReference type="SAM" id="Phobius"/>
    </source>
</evidence>
<keyword evidence="2" id="KW-0812">Transmembrane</keyword>
<dbReference type="RefSeq" id="WP_331373761.1">
    <property type="nucleotide sequence ID" value="NZ_CP133148.1"/>
</dbReference>
<reference evidence="4" key="1">
    <citation type="submission" date="2023-08" db="EMBL/GenBank/DDBJ databases">
        <title>Complete genome sequence of Sinorhizobium chiapanecum ITTG S70 isolated from Acaciella angustissima nodules in Chiapas-Mexico.</title>
        <authorList>
            <person name="Rincon-Rosales R."/>
            <person name="Rogel M.A."/>
            <person name="Rincon-Medina C.I."/>
            <person name="Guerrero G."/>
            <person name="Manzano-Gomez L.A."/>
            <person name="Lopez-Lopez A."/>
            <person name="Rincon Molina F.A."/>
            <person name="Martinez-Romero E."/>
        </authorList>
    </citation>
    <scope>NUCLEOTIDE SEQUENCE</scope>
    <source>
        <strain evidence="4">ITTG S70</strain>
    </source>
</reference>
<evidence type="ECO:0000256" key="1">
    <source>
        <dbReference type="SAM" id="MobiDB-lite"/>
    </source>
</evidence>
<dbReference type="CDD" id="cd13926">
    <property type="entry name" value="N-acetylmuramidase_GH108"/>
    <property type="match status" value="1"/>
</dbReference>
<organism evidence="4 5">
    <name type="scientific">Sinorhizobium chiapasense</name>
    <dbReference type="NCBI Taxonomy" id="501572"/>
    <lineage>
        <taxon>Bacteria</taxon>
        <taxon>Pseudomonadati</taxon>
        <taxon>Pseudomonadota</taxon>
        <taxon>Alphaproteobacteria</taxon>
        <taxon>Hyphomicrobiales</taxon>
        <taxon>Rhizobiaceae</taxon>
        <taxon>Sinorhizobium/Ensifer group</taxon>
        <taxon>Sinorhizobium</taxon>
    </lineage>
</organism>
<dbReference type="Gene3D" id="1.20.141.10">
    <property type="entry name" value="Chitosanase, subunit A, domain 1"/>
    <property type="match status" value="1"/>
</dbReference>
<feature type="domain" description="TtsA-like Glycoside hydrolase family 108" evidence="3">
    <location>
        <begin position="12"/>
        <end position="94"/>
    </location>
</feature>
<dbReference type="InterPro" id="IPR023346">
    <property type="entry name" value="Lysozyme-like_dom_sf"/>
</dbReference>
<dbReference type="InterPro" id="IPR008565">
    <property type="entry name" value="TtsA-like_GH18_dom"/>
</dbReference>
<dbReference type="Pfam" id="PF05838">
    <property type="entry name" value="Glyco_hydro_108"/>
    <property type="match status" value="1"/>
</dbReference>
<keyword evidence="5" id="KW-1185">Reference proteome</keyword>
<evidence type="ECO:0000313" key="4">
    <source>
        <dbReference type="EMBL" id="WVT04600.1"/>
    </source>
</evidence>
<gene>
    <name evidence="4" type="ORF">RB548_04100</name>
</gene>
<dbReference type="Proteomes" id="UP001432360">
    <property type="component" value="Chromosome"/>
</dbReference>
<evidence type="ECO:0000259" key="3">
    <source>
        <dbReference type="Pfam" id="PF05838"/>
    </source>
</evidence>
<keyword evidence="2" id="KW-1133">Transmembrane helix</keyword>
<keyword evidence="2" id="KW-0472">Membrane</keyword>
<dbReference type="EMBL" id="CP133148">
    <property type="protein sequence ID" value="WVT04600.1"/>
    <property type="molecule type" value="Genomic_DNA"/>
</dbReference>